<evidence type="ECO:0000259" key="2">
    <source>
        <dbReference type="Pfam" id="PF06985"/>
    </source>
</evidence>
<protein>
    <submittedName>
        <fullName evidence="3">Heterokaryon incompatibility protein</fullName>
    </submittedName>
</protein>
<dbReference type="AlphaFoldDB" id="A0A166UC12"/>
<evidence type="ECO:0000313" key="4">
    <source>
        <dbReference type="Proteomes" id="UP000076552"/>
    </source>
</evidence>
<comment type="caution">
    <text evidence="3">The sequence shown here is derived from an EMBL/GenBank/DDBJ whole genome shotgun (WGS) entry which is preliminary data.</text>
</comment>
<dbReference type="Pfam" id="PF06985">
    <property type="entry name" value="HET"/>
    <property type="match status" value="1"/>
</dbReference>
<dbReference type="PANTHER" id="PTHR33112:SF16">
    <property type="entry name" value="HETEROKARYON INCOMPATIBILITY DOMAIN-CONTAINING PROTEIN"/>
    <property type="match status" value="1"/>
</dbReference>
<evidence type="ECO:0000256" key="1">
    <source>
        <dbReference type="SAM" id="MobiDB-lite"/>
    </source>
</evidence>
<dbReference type="STRING" id="708197.A0A166UC12"/>
<dbReference type="EMBL" id="LFIV01000047">
    <property type="protein sequence ID" value="KZL73228.1"/>
    <property type="molecule type" value="Genomic_DNA"/>
</dbReference>
<dbReference type="PANTHER" id="PTHR33112">
    <property type="entry name" value="DOMAIN PROTEIN, PUTATIVE-RELATED"/>
    <property type="match status" value="1"/>
</dbReference>
<dbReference type="Proteomes" id="UP000076552">
    <property type="component" value="Unassembled WGS sequence"/>
</dbReference>
<reference evidence="3 4" key="1">
    <citation type="submission" date="2015-06" db="EMBL/GenBank/DDBJ databases">
        <title>Survival trade-offs in plant roots during colonization by closely related pathogenic and mutualistic fungi.</title>
        <authorList>
            <person name="Hacquard S."/>
            <person name="Kracher B."/>
            <person name="Hiruma K."/>
            <person name="Weinman A."/>
            <person name="Muench P."/>
            <person name="Garrido Oter R."/>
            <person name="Ver Loren van Themaat E."/>
            <person name="Dallerey J.-F."/>
            <person name="Damm U."/>
            <person name="Henrissat B."/>
            <person name="Lespinet O."/>
            <person name="Thon M."/>
            <person name="Kemen E."/>
            <person name="McHardy A.C."/>
            <person name="Schulze-Lefert P."/>
            <person name="O'Connell R.J."/>
        </authorList>
    </citation>
    <scope>NUCLEOTIDE SEQUENCE [LARGE SCALE GENOMIC DNA]</scope>
    <source>
        <strain evidence="3 4">0861</strain>
    </source>
</reference>
<feature type="domain" description="Heterokaryon incompatibility" evidence="2">
    <location>
        <begin position="66"/>
        <end position="219"/>
    </location>
</feature>
<dbReference type="InterPro" id="IPR010730">
    <property type="entry name" value="HET"/>
</dbReference>
<keyword evidence="4" id="KW-1185">Reference proteome</keyword>
<evidence type="ECO:0000313" key="3">
    <source>
        <dbReference type="EMBL" id="KZL73228.1"/>
    </source>
</evidence>
<gene>
    <name evidence="3" type="ORF">CT0861_04283</name>
</gene>
<organism evidence="3 4">
    <name type="scientific">Colletotrichum tofieldiae</name>
    <dbReference type="NCBI Taxonomy" id="708197"/>
    <lineage>
        <taxon>Eukaryota</taxon>
        <taxon>Fungi</taxon>
        <taxon>Dikarya</taxon>
        <taxon>Ascomycota</taxon>
        <taxon>Pezizomycotina</taxon>
        <taxon>Sordariomycetes</taxon>
        <taxon>Hypocreomycetidae</taxon>
        <taxon>Glomerellales</taxon>
        <taxon>Glomerellaceae</taxon>
        <taxon>Colletotrichum</taxon>
        <taxon>Colletotrichum spaethianum species complex</taxon>
    </lineage>
</organism>
<accession>A0A166UC12</accession>
<sequence>MNLFLERNMSPRLTIWDDNNARHSFELAVPKECTSDEFMPPRLVDVGKQGDDCRLIPTDGLDPKPYIAISYCWGRIGSQLTTTGATIRDRESGIPIDQLPKAIVDAVWLVRKLGVKYMWLDALCIIQDDHADWSHHVSQMSDVYRSATLVIAAGSSNSSGDSFLDTGDRKEGATVRFAYQGRAGDIYCAPFPASGVHDDYRGIYGCYDPVFRRAWTLQECILPTRLVVFSSTELQWVCREHMVCEAGHQDSNKHHYSIYSIKEPTDAYHYWHNQVMEYTRRRMTLEKDKLPALAGVAIEISKIARDTYIGGVWEQNLIYDLCWERYLWEVEPFAPMSAYRAPTFSWASVGGNVFYNNDAIAGGPGISYPIHYTDGTQSIGHTKYYSTLLEAKTNPISEENPFGEITDGFIRIQGPLTEALIYDHKDTRPGRRYTHTARFIDTIEEFDFHCDIPLAQYTFPDVTDDSASTQDSTTALRASPGEETPVQGAKVWLLNIGYFPHRYNNPKECPYVWLGLLILGKSRKPGAFERIGYKNLMWPPGHSTWPHRELDKLRPFATGKSTVEITVI</sequence>
<name>A0A166UC12_9PEZI</name>
<feature type="region of interest" description="Disordered" evidence="1">
    <location>
        <begin position="463"/>
        <end position="482"/>
    </location>
</feature>
<proteinExistence type="predicted"/>
<feature type="compositionally biased region" description="Low complexity" evidence="1">
    <location>
        <begin position="465"/>
        <end position="474"/>
    </location>
</feature>